<dbReference type="EnsemblMetazoa" id="GAUT038297-RA">
    <property type="protein sequence ID" value="GAUT038297-PA"/>
    <property type="gene ID" value="GAUT038297"/>
</dbReference>
<keyword evidence="1" id="KW-1133">Transmembrane helix</keyword>
<organism evidence="2 3">
    <name type="scientific">Glossina austeni</name>
    <name type="common">Savannah tsetse fly</name>
    <dbReference type="NCBI Taxonomy" id="7395"/>
    <lineage>
        <taxon>Eukaryota</taxon>
        <taxon>Metazoa</taxon>
        <taxon>Ecdysozoa</taxon>
        <taxon>Arthropoda</taxon>
        <taxon>Hexapoda</taxon>
        <taxon>Insecta</taxon>
        <taxon>Pterygota</taxon>
        <taxon>Neoptera</taxon>
        <taxon>Endopterygota</taxon>
        <taxon>Diptera</taxon>
        <taxon>Brachycera</taxon>
        <taxon>Muscomorpha</taxon>
        <taxon>Hippoboscoidea</taxon>
        <taxon>Glossinidae</taxon>
        <taxon>Glossina</taxon>
    </lineage>
</organism>
<keyword evidence="1" id="KW-0812">Transmembrane</keyword>
<evidence type="ECO:0000313" key="2">
    <source>
        <dbReference type="EnsemblMetazoa" id="GAUT038297-PA"/>
    </source>
</evidence>
<sequence length="179" mass="20948">MIEEIWMYNPFSRKVNERQDVKLTHGFLFQFDAKRTKHWSTAGAIKVIARITQKAIESKRWLFGYNDYCAIKTMDQQENLSQEYSKPVRESRCPLVPFFCPLVNTHGHFPMLTRTFREPVGCLVLGNIIIFCLNVIFLQLLLPGQSAIYNKEITAIKVMMTKWERHIEDDRLIGAYEDG</sequence>
<evidence type="ECO:0000256" key="1">
    <source>
        <dbReference type="SAM" id="Phobius"/>
    </source>
</evidence>
<reference evidence="2" key="1">
    <citation type="submission" date="2020-05" db="UniProtKB">
        <authorList>
            <consortium name="EnsemblMetazoa"/>
        </authorList>
    </citation>
    <scope>IDENTIFICATION</scope>
    <source>
        <strain evidence="2">TTRI</strain>
    </source>
</reference>
<evidence type="ECO:0000313" key="3">
    <source>
        <dbReference type="Proteomes" id="UP000078200"/>
    </source>
</evidence>
<feature type="transmembrane region" description="Helical" evidence="1">
    <location>
        <begin position="120"/>
        <end position="142"/>
    </location>
</feature>
<dbReference type="AlphaFoldDB" id="A0A1A9VI79"/>
<dbReference type="VEuPathDB" id="VectorBase:GAUT038297"/>
<name>A0A1A9VI79_GLOAU</name>
<accession>A0A1A9VI79</accession>
<keyword evidence="1" id="KW-0472">Membrane</keyword>
<protein>
    <submittedName>
        <fullName evidence="2">Uncharacterized protein</fullName>
    </submittedName>
</protein>
<dbReference type="Proteomes" id="UP000078200">
    <property type="component" value="Unassembled WGS sequence"/>
</dbReference>
<keyword evidence="3" id="KW-1185">Reference proteome</keyword>
<proteinExistence type="predicted"/>